<organism evidence="1 2">
    <name type="scientific">Acinetobacter chengduensis</name>
    <dbReference type="NCBI Taxonomy" id="2420890"/>
    <lineage>
        <taxon>Bacteria</taxon>
        <taxon>Pseudomonadati</taxon>
        <taxon>Pseudomonadota</taxon>
        <taxon>Gammaproteobacteria</taxon>
        <taxon>Moraxellales</taxon>
        <taxon>Moraxellaceae</taxon>
        <taxon>Acinetobacter</taxon>
    </lineage>
</organism>
<name>A0ABX9TQZ5_9GAMM</name>
<reference evidence="1 2" key="1">
    <citation type="submission" date="2018-09" db="EMBL/GenBank/DDBJ databases">
        <title>The draft genome of Acinetobacter sp. strains.</title>
        <authorList>
            <person name="Qin J."/>
            <person name="Feng Y."/>
            <person name="Zong Z."/>
        </authorList>
    </citation>
    <scope>NUCLEOTIDE SEQUENCE [LARGE SCALE GENOMIC DNA]</scope>
    <source>
        <strain evidence="1 2">WCHAc060005</strain>
    </source>
</reference>
<evidence type="ECO:0008006" key="3">
    <source>
        <dbReference type="Google" id="ProtNLM"/>
    </source>
</evidence>
<dbReference type="RefSeq" id="WP_120376139.1">
    <property type="nucleotide sequence ID" value="NZ_RCHC01000043.1"/>
</dbReference>
<protein>
    <recommendedName>
        <fullName evidence="3">Phage tail protein</fullName>
    </recommendedName>
</protein>
<keyword evidence="2" id="KW-1185">Reference proteome</keyword>
<dbReference type="Proteomes" id="UP000280271">
    <property type="component" value="Unassembled WGS sequence"/>
</dbReference>
<accession>A0ABX9TQZ5</accession>
<evidence type="ECO:0000313" key="1">
    <source>
        <dbReference type="EMBL" id="RLL16851.1"/>
    </source>
</evidence>
<comment type="caution">
    <text evidence="1">The sequence shown here is derived from an EMBL/GenBank/DDBJ whole genome shotgun (WGS) entry which is preliminary data.</text>
</comment>
<sequence length="426" mass="46125">MATDVDVQFFSHLNGLVLSNNWGDMIRLLDACLVNGVELPDVTSASIDEQGDVHITLFAPHKAMLLQVVELVGFEPISLNQKYRIKGVPSDTQLILKPANTIAETAITTKGASKLASLGYDIIFRDDKDVKRVYRAKTPTLKHPYIRVDETISDGTNSYNSSYAKSAMVGLLEHMDHIDDYQDPNVLQLPFDPENPSKNWTIEGNAGNCIRGWFKWHWAYMTSTANYAVQEAESNGSMAGNRGFTLCGNHNFFIGSMATTTNIASSRLIGCGIYDTSLPDDVIKPWFLMAMEAKIKASDGSLTTILATGGDPIAVPESGRGFISTRYSPLNPLSAHIITYGITYNSTTGRAGAFGGSAVPALTIPIFDTGGFLKGALPCVCYSGRLISGLTPLLSENSMYVASTIRTRIGSDTNPGGVYFYLGELA</sequence>
<proteinExistence type="predicted"/>
<gene>
    <name evidence="1" type="ORF">D9K81_17800</name>
</gene>
<evidence type="ECO:0000313" key="2">
    <source>
        <dbReference type="Proteomes" id="UP000280271"/>
    </source>
</evidence>
<dbReference type="EMBL" id="RCHC01000043">
    <property type="protein sequence ID" value="RLL16851.1"/>
    <property type="molecule type" value="Genomic_DNA"/>
</dbReference>